<gene>
    <name evidence="2" type="ORF">METZ01_LOCUS416301</name>
</gene>
<feature type="non-terminal residue" evidence="2">
    <location>
        <position position="1"/>
    </location>
</feature>
<dbReference type="AlphaFoldDB" id="A0A382WX32"/>
<dbReference type="Gene3D" id="2.60.40.4070">
    <property type="match status" value="1"/>
</dbReference>
<evidence type="ECO:0000313" key="2">
    <source>
        <dbReference type="EMBL" id="SVD63447.1"/>
    </source>
</evidence>
<organism evidence="2">
    <name type="scientific">marine metagenome</name>
    <dbReference type="NCBI Taxonomy" id="408172"/>
    <lineage>
        <taxon>unclassified sequences</taxon>
        <taxon>metagenomes</taxon>
        <taxon>ecological metagenomes</taxon>
    </lineage>
</organism>
<dbReference type="EMBL" id="UINC01163243">
    <property type="protein sequence ID" value="SVD63447.1"/>
    <property type="molecule type" value="Genomic_DNA"/>
</dbReference>
<feature type="domain" description="Secretion system C-terminal sorting" evidence="1">
    <location>
        <begin position="31"/>
        <end position="110"/>
    </location>
</feature>
<dbReference type="InterPro" id="IPR026444">
    <property type="entry name" value="Secre_tail"/>
</dbReference>
<dbReference type="Pfam" id="PF18962">
    <property type="entry name" value="Por_Secre_tail"/>
    <property type="match status" value="1"/>
</dbReference>
<evidence type="ECO:0000259" key="1">
    <source>
        <dbReference type="Pfam" id="PF18962"/>
    </source>
</evidence>
<dbReference type="NCBIfam" id="TIGR04183">
    <property type="entry name" value="Por_Secre_tail"/>
    <property type="match status" value="1"/>
</dbReference>
<reference evidence="2" key="1">
    <citation type="submission" date="2018-05" db="EMBL/GenBank/DDBJ databases">
        <authorList>
            <person name="Lanie J.A."/>
            <person name="Ng W.-L."/>
            <person name="Kazmierczak K.M."/>
            <person name="Andrzejewski T.M."/>
            <person name="Davidsen T.M."/>
            <person name="Wayne K.J."/>
            <person name="Tettelin H."/>
            <person name="Glass J.I."/>
            <person name="Rusch D."/>
            <person name="Podicherti R."/>
            <person name="Tsui H.-C.T."/>
            <person name="Winkler M.E."/>
        </authorList>
    </citation>
    <scope>NUCLEOTIDE SEQUENCE</scope>
</reference>
<accession>A0A382WX32</accession>
<proteinExistence type="predicted"/>
<sequence>SAGFWGSVSRMFLDVDDEAVLPKEYSISNAYPNPFNPVTNIDITVPESGLMQFAIYDILGRQVFEHKQTFANPGHYRFAWSGKNNHGSSLSSGVYLLTVQFEENIYKQKITLLK</sequence>
<protein>
    <recommendedName>
        <fullName evidence="1">Secretion system C-terminal sorting domain-containing protein</fullName>
    </recommendedName>
</protein>
<name>A0A382WX32_9ZZZZ</name>